<dbReference type="SMART" id="SM00849">
    <property type="entry name" value="Lactamase_B"/>
    <property type="match status" value="1"/>
</dbReference>
<evidence type="ECO:0000313" key="6">
    <source>
        <dbReference type="EMBL" id="EGI76585.1"/>
    </source>
</evidence>
<dbReference type="STRING" id="887062.HGR_10710"/>
<evidence type="ECO:0000256" key="2">
    <source>
        <dbReference type="ARBA" id="ARBA00022723"/>
    </source>
</evidence>
<dbReference type="InterPro" id="IPR051013">
    <property type="entry name" value="MBL_superfamily_lactonases"/>
</dbReference>
<organism evidence="6 7">
    <name type="scientific">Hylemonella gracilis ATCC 19624</name>
    <dbReference type="NCBI Taxonomy" id="887062"/>
    <lineage>
        <taxon>Bacteria</taxon>
        <taxon>Pseudomonadati</taxon>
        <taxon>Pseudomonadota</taxon>
        <taxon>Betaproteobacteria</taxon>
        <taxon>Burkholderiales</taxon>
        <taxon>Comamonadaceae</taxon>
        <taxon>Hylemonella</taxon>
    </lineage>
</organism>
<dbReference type="PANTHER" id="PTHR42978">
    <property type="entry name" value="QUORUM-QUENCHING LACTONASE YTNP-RELATED-RELATED"/>
    <property type="match status" value="1"/>
</dbReference>
<keyword evidence="3" id="KW-0378">Hydrolase</keyword>
<evidence type="ECO:0000259" key="5">
    <source>
        <dbReference type="SMART" id="SM00849"/>
    </source>
</evidence>
<dbReference type="PROSITE" id="PS51318">
    <property type="entry name" value="TAT"/>
    <property type="match status" value="1"/>
</dbReference>
<dbReference type="InterPro" id="IPR006311">
    <property type="entry name" value="TAT_signal"/>
</dbReference>
<dbReference type="EMBL" id="AEGR01000061">
    <property type="protein sequence ID" value="EGI76585.1"/>
    <property type="molecule type" value="Genomic_DNA"/>
</dbReference>
<evidence type="ECO:0000256" key="1">
    <source>
        <dbReference type="ARBA" id="ARBA00007749"/>
    </source>
</evidence>
<dbReference type="Proteomes" id="UP000016368">
    <property type="component" value="Unassembled WGS sequence"/>
</dbReference>
<name>F3KUK8_9BURK</name>
<feature type="domain" description="Metallo-beta-lactamase" evidence="5">
    <location>
        <begin position="103"/>
        <end position="308"/>
    </location>
</feature>
<evidence type="ECO:0000313" key="7">
    <source>
        <dbReference type="Proteomes" id="UP000016368"/>
    </source>
</evidence>
<dbReference type="InterPro" id="IPR001279">
    <property type="entry name" value="Metallo-B-lactamas"/>
</dbReference>
<dbReference type="GO" id="GO:0016787">
    <property type="term" value="F:hydrolase activity"/>
    <property type="evidence" value="ECO:0007669"/>
    <property type="project" value="UniProtKB-KW"/>
</dbReference>
<keyword evidence="4" id="KW-0862">Zinc</keyword>
<sequence length="330" mass="35824">MPMMKMNRRDLLVGGGAAAAASVATYLGVSLLPLHVQAQNFGAPSVVQVGYRKQKVGDFEVIALNDGVVRRALQAEFVRNAPLAEVQELLKSQNLPTEYVDVPYTAFLIVAGDRRVLIDTGFADNGPSTTGRLVANLNAAGFKVEDIDTVLISHHHGDHINGLRNKAGQLVFPKAKIMVPAVEHAFWMDDAKMEAAPAAAKGAFQNVRRVFGGLGPDQLVQFQAGQELLPGIRTDAAYGHTPGMVTVTAQSKGQKFMYLADLTNVPQLFARNPDWAVVFDMNPEEARLTRRRVFEAVVKDKTLAGGFHFPFPAFGRIEALGQGYDFKPVA</sequence>
<dbReference type="AlphaFoldDB" id="F3KUK8"/>
<gene>
    <name evidence="6" type="ORF">HGR_10710</name>
</gene>
<dbReference type="InterPro" id="IPR036866">
    <property type="entry name" value="RibonucZ/Hydroxyglut_hydro"/>
</dbReference>
<keyword evidence="2" id="KW-0479">Metal-binding</keyword>
<evidence type="ECO:0000256" key="4">
    <source>
        <dbReference type="ARBA" id="ARBA00022833"/>
    </source>
</evidence>
<dbReference type="SUPFAM" id="SSF56281">
    <property type="entry name" value="Metallo-hydrolase/oxidoreductase"/>
    <property type="match status" value="1"/>
</dbReference>
<keyword evidence="7" id="KW-1185">Reference proteome</keyword>
<dbReference type="PANTHER" id="PTHR42978:SF6">
    <property type="entry name" value="QUORUM-QUENCHING LACTONASE YTNP-RELATED"/>
    <property type="match status" value="1"/>
</dbReference>
<dbReference type="Pfam" id="PF00753">
    <property type="entry name" value="Lactamase_B"/>
    <property type="match status" value="1"/>
</dbReference>
<proteinExistence type="inferred from homology"/>
<dbReference type="RefSeq" id="WP_006298214.1">
    <property type="nucleotide sequence ID" value="NZ_AEGR01000061.1"/>
</dbReference>
<comment type="similarity">
    <text evidence="1">Belongs to the metallo-beta-lactamase superfamily.</text>
</comment>
<dbReference type="Gene3D" id="3.60.15.10">
    <property type="entry name" value="Ribonuclease Z/Hydroxyacylglutathione hydrolase-like"/>
    <property type="match status" value="1"/>
</dbReference>
<reference evidence="6 7" key="1">
    <citation type="journal article" date="2011" name="EMBO J.">
        <title>Structural diversity of bacterial flagellar motors.</title>
        <authorList>
            <person name="Chen S."/>
            <person name="Beeby M."/>
            <person name="Murphy G.E."/>
            <person name="Leadbetter J.R."/>
            <person name="Hendrixson D.R."/>
            <person name="Briegel A."/>
            <person name="Li Z."/>
            <person name="Shi J."/>
            <person name="Tocheva E.I."/>
            <person name="Muller A."/>
            <person name="Dobro M.J."/>
            <person name="Jensen G.J."/>
        </authorList>
    </citation>
    <scope>NUCLEOTIDE SEQUENCE [LARGE SCALE GENOMIC DNA]</scope>
    <source>
        <strain evidence="6 7">ATCC 19624</strain>
    </source>
</reference>
<dbReference type="eggNOG" id="COG0491">
    <property type="taxonomic scope" value="Bacteria"/>
</dbReference>
<comment type="caution">
    <text evidence="6">The sequence shown here is derived from an EMBL/GenBank/DDBJ whole genome shotgun (WGS) entry which is preliminary data.</text>
</comment>
<accession>F3KUK8</accession>
<protein>
    <submittedName>
        <fullName evidence="6">Beta-lactamase domain protein</fullName>
    </submittedName>
</protein>
<evidence type="ECO:0000256" key="3">
    <source>
        <dbReference type="ARBA" id="ARBA00022801"/>
    </source>
</evidence>
<dbReference type="CDD" id="cd07720">
    <property type="entry name" value="OPHC2-like_MBL-fold"/>
    <property type="match status" value="1"/>
</dbReference>
<dbReference type="GO" id="GO:0046872">
    <property type="term" value="F:metal ion binding"/>
    <property type="evidence" value="ECO:0007669"/>
    <property type="project" value="UniProtKB-KW"/>
</dbReference>